<dbReference type="EMBL" id="LAZR01013392">
    <property type="protein sequence ID" value="KKM22176.1"/>
    <property type="molecule type" value="Genomic_DNA"/>
</dbReference>
<accession>A0A0F9I3H4</accession>
<organism evidence="1">
    <name type="scientific">marine sediment metagenome</name>
    <dbReference type="NCBI Taxonomy" id="412755"/>
    <lineage>
        <taxon>unclassified sequences</taxon>
        <taxon>metagenomes</taxon>
        <taxon>ecological metagenomes</taxon>
    </lineage>
</organism>
<gene>
    <name evidence="1" type="ORF">LCGC14_1628000</name>
</gene>
<proteinExistence type="predicted"/>
<sequence>MAWFRRKGKYWYFVERVNDKEIQHYVGDADAVKKKLTTPDMMKEQDEHIFKVGSLSKIPQYKRSCGGAARLKFLQKSTKDKICQAIADEKQVKDGIIKLDGVSYMFDISLDLLPNKEFKALKKNKTKKKKSRPERVLA</sequence>
<name>A0A0F9I3H4_9ZZZZ</name>
<reference evidence="1" key="1">
    <citation type="journal article" date="2015" name="Nature">
        <title>Complex archaea that bridge the gap between prokaryotes and eukaryotes.</title>
        <authorList>
            <person name="Spang A."/>
            <person name="Saw J.H."/>
            <person name="Jorgensen S.L."/>
            <person name="Zaremba-Niedzwiedzka K."/>
            <person name="Martijn J."/>
            <person name="Lind A.E."/>
            <person name="van Eijk R."/>
            <person name="Schleper C."/>
            <person name="Guy L."/>
            <person name="Ettema T.J."/>
        </authorList>
    </citation>
    <scope>NUCLEOTIDE SEQUENCE</scope>
</reference>
<dbReference type="AlphaFoldDB" id="A0A0F9I3H4"/>
<comment type="caution">
    <text evidence="1">The sequence shown here is derived from an EMBL/GenBank/DDBJ whole genome shotgun (WGS) entry which is preliminary data.</text>
</comment>
<evidence type="ECO:0000313" key="1">
    <source>
        <dbReference type="EMBL" id="KKM22176.1"/>
    </source>
</evidence>
<protein>
    <submittedName>
        <fullName evidence="1">Uncharacterized protein</fullName>
    </submittedName>
</protein>